<keyword evidence="2" id="KW-0238">DNA-binding</keyword>
<dbReference type="SUPFAM" id="SSF46689">
    <property type="entry name" value="Homeodomain-like"/>
    <property type="match status" value="2"/>
</dbReference>
<organism evidence="5 6">
    <name type="scientific">Lentilactobacillus hilgardii</name>
    <name type="common">Lactobacillus hilgardii</name>
    <dbReference type="NCBI Taxonomy" id="1588"/>
    <lineage>
        <taxon>Bacteria</taxon>
        <taxon>Bacillati</taxon>
        <taxon>Bacillota</taxon>
        <taxon>Bacilli</taxon>
        <taxon>Lactobacillales</taxon>
        <taxon>Lactobacillaceae</taxon>
        <taxon>Lentilactobacillus</taxon>
    </lineage>
</organism>
<dbReference type="GeneID" id="69058976"/>
<dbReference type="EMBL" id="CP047121">
    <property type="protein sequence ID" value="QHB52751.1"/>
    <property type="molecule type" value="Genomic_DNA"/>
</dbReference>
<dbReference type="Proteomes" id="UP000465035">
    <property type="component" value="Chromosome"/>
</dbReference>
<keyword evidence="3" id="KW-0804">Transcription</keyword>
<dbReference type="Pfam" id="PF12833">
    <property type="entry name" value="HTH_18"/>
    <property type="match status" value="1"/>
</dbReference>
<evidence type="ECO:0000313" key="5">
    <source>
        <dbReference type="EMBL" id="QHB52751.1"/>
    </source>
</evidence>
<dbReference type="RefSeq" id="WP_004466682.1">
    <property type="nucleotide sequence ID" value="NZ_CABKOL010000104.1"/>
</dbReference>
<evidence type="ECO:0000256" key="2">
    <source>
        <dbReference type="ARBA" id="ARBA00023125"/>
    </source>
</evidence>
<dbReference type="InterPro" id="IPR018060">
    <property type="entry name" value="HTH_AraC"/>
</dbReference>
<dbReference type="Gene3D" id="1.10.10.60">
    <property type="entry name" value="Homeodomain-like"/>
    <property type="match status" value="2"/>
</dbReference>
<dbReference type="AlphaFoldDB" id="A0A6P1EBZ2"/>
<dbReference type="GO" id="GO:0043565">
    <property type="term" value="F:sequence-specific DNA binding"/>
    <property type="evidence" value="ECO:0007669"/>
    <property type="project" value="InterPro"/>
</dbReference>
<evidence type="ECO:0000259" key="4">
    <source>
        <dbReference type="PROSITE" id="PS01124"/>
    </source>
</evidence>
<keyword evidence="1" id="KW-0805">Transcription regulation</keyword>
<dbReference type="InterPro" id="IPR009057">
    <property type="entry name" value="Homeodomain-like_sf"/>
</dbReference>
<sequence length="406" mass="45401">MIKEDAIYIAKALQITTKLDVQLVDLSGNQFYQSTSYALPKFQDLPDTNQLLPILNQHHSNDYLHYNNAAQLEYLAIGLFNDDNLAGACLVGPFISKAATIDSINQILLTTHLTVSERRQLTQFYNALPILNTSEIGATGDLLVNLFSAPAIKAHAVQLLKPDQPLHAKTVQAINAENQQAIEKRYQLEADMMQLVATGNLDKISQFQQPLTQLISLFSSRVPNQPLRSGKNICFVNNTLCRIAAKQGGVHPVFLDSISEKSAVLIEKQNTIQGLKNLVLSMLRDYTQLVMDTSSANFSPIVKRAIDFILIHLGHQFSLADAARQLSTNPAYLSRKFKEETGLTFTAFTNHRRIKIAKDYLVNQQLSITDIAGLIGYNDLTYFTRVFKKQTGQTPLQYRKTSYSHS</sequence>
<gene>
    <name evidence="5" type="ORF">GQR93_11395</name>
</gene>
<evidence type="ECO:0000313" key="6">
    <source>
        <dbReference type="Proteomes" id="UP000465035"/>
    </source>
</evidence>
<name>A0A6P1EBZ2_LENHI</name>
<proteinExistence type="predicted"/>
<dbReference type="GO" id="GO:0003700">
    <property type="term" value="F:DNA-binding transcription factor activity"/>
    <property type="evidence" value="ECO:0007669"/>
    <property type="project" value="InterPro"/>
</dbReference>
<dbReference type="PROSITE" id="PS01124">
    <property type="entry name" value="HTH_ARAC_FAMILY_2"/>
    <property type="match status" value="1"/>
</dbReference>
<dbReference type="PANTHER" id="PTHR43280">
    <property type="entry name" value="ARAC-FAMILY TRANSCRIPTIONAL REGULATOR"/>
    <property type="match status" value="1"/>
</dbReference>
<evidence type="ECO:0000256" key="3">
    <source>
        <dbReference type="ARBA" id="ARBA00023163"/>
    </source>
</evidence>
<evidence type="ECO:0000256" key="1">
    <source>
        <dbReference type="ARBA" id="ARBA00023015"/>
    </source>
</evidence>
<feature type="domain" description="HTH araC/xylS-type" evidence="4">
    <location>
        <begin position="303"/>
        <end position="401"/>
    </location>
</feature>
<dbReference type="PANTHER" id="PTHR43280:SF28">
    <property type="entry name" value="HTH-TYPE TRANSCRIPTIONAL ACTIVATOR RHAS"/>
    <property type="match status" value="1"/>
</dbReference>
<dbReference type="SMART" id="SM00342">
    <property type="entry name" value="HTH_ARAC"/>
    <property type="match status" value="1"/>
</dbReference>
<reference evidence="5 6" key="1">
    <citation type="submission" date="2019-12" db="EMBL/GenBank/DDBJ databases">
        <title>Lactobacillus hilgardii FLUB.</title>
        <authorList>
            <person name="Gustaw K."/>
        </authorList>
    </citation>
    <scope>NUCLEOTIDE SEQUENCE [LARGE SCALE GENOMIC DNA]</scope>
    <source>
        <strain evidence="5 6">FLUB</strain>
    </source>
</reference>
<dbReference type="InterPro" id="IPR020449">
    <property type="entry name" value="Tscrpt_reg_AraC-type_HTH"/>
</dbReference>
<dbReference type="PRINTS" id="PR00032">
    <property type="entry name" value="HTHARAC"/>
</dbReference>
<dbReference type="SMR" id="A0A6P1EBZ2"/>
<accession>A0A6P1EBZ2</accession>
<protein>
    <submittedName>
        <fullName evidence="5">AraC family transcriptional regulator</fullName>
    </submittedName>
</protein>